<evidence type="ECO:0000313" key="2">
    <source>
        <dbReference type="Proteomes" id="UP001420932"/>
    </source>
</evidence>
<dbReference type="EMBL" id="JBBNAF010000007">
    <property type="protein sequence ID" value="KAK9127999.1"/>
    <property type="molecule type" value="Genomic_DNA"/>
</dbReference>
<name>A0AAP0J5W5_9MAGN</name>
<evidence type="ECO:0000313" key="1">
    <source>
        <dbReference type="EMBL" id="KAK9127999.1"/>
    </source>
</evidence>
<dbReference type="Proteomes" id="UP001420932">
    <property type="component" value="Unassembled WGS sequence"/>
</dbReference>
<organism evidence="1 2">
    <name type="scientific">Stephania yunnanensis</name>
    <dbReference type="NCBI Taxonomy" id="152371"/>
    <lineage>
        <taxon>Eukaryota</taxon>
        <taxon>Viridiplantae</taxon>
        <taxon>Streptophyta</taxon>
        <taxon>Embryophyta</taxon>
        <taxon>Tracheophyta</taxon>
        <taxon>Spermatophyta</taxon>
        <taxon>Magnoliopsida</taxon>
        <taxon>Ranunculales</taxon>
        <taxon>Menispermaceae</taxon>
        <taxon>Menispermoideae</taxon>
        <taxon>Cissampelideae</taxon>
        <taxon>Stephania</taxon>
    </lineage>
</organism>
<keyword evidence="2" id="KW-1185">Reference proteome</keyword>
<accession>A0AAP0J5W5</accession>
<protein>
    <submittedName>
        <fullName evidence="1">Uncharacterized protein</fullName>
    </submittedName>
</protein>
<dbReference type="AlphaFoldDB" id="A0AAP0J5W5"/>
<proteinExistence type="predicted"/>
<gene>
    <name evidence="1" type="ORF">Syun_016796</name>
</gene>
<comment type="caution">
    <text evidence="1">The sequence shown here is derived from an EMBL/GenBank/DDBJ whole genome shotgun (WGS) entry which is preliminary data.</text>
</comment>
<sequence length="269" mass="31318">MQHINPKLQNSETQVTTILEYLVDEKELSPPPTSDLEETVNATTLKSVEFDEFSNVDEYLREPEETLEVSSHEPNITIAQNKDDEVEKEIGVISERPMEPQIKKEEDQPMVLVKPLTLPSIFVTPYIGVEVKEHSQIFYTTDTFMSDDHDATNHYLRDRATDLKTRLVPVWKQFLSRMIVDPLLRTMMERLTTVYKRVHAKEYLGDDEYCCVICQDDFSERNFLGRNFSVKETEKFEFISPIPTDFMDINDEYERNGSSPILTDSMDID</sequence>
<reference evidence="1 2" key="1">
    <citation type="submission" date="2024-01" db="EMBL/GenBank/DDBJ databases">
        <title>Genome assemblies of Stephania.</title>
        <authorList>
            <person name="Yang L."/>
        </authorList>
    </citation>
    <scope>NUCLEOTIDE SEQUENCE [LARGE SCALE GENOMIC DNA]</scope>
    <source>
        <strain evidence="1">YNDBR</strain>
        <tissue evidence="1">Leaf</tissue>
    </source>
</reference>